<keyword evidence="4" id="KW-1003">Cell membrane</keyword>
<dbReference type="PROSITE" id="PS50893">
    <property type="entry name" value="ABC_TRANSPORTER_2"/>
    <property type="match status" value="1"/>
</dbReference>
<dbReference type="Pfam" id="PF08352">
    <property type="entry name" value="oligo_HPY"/>
    <property type="match status" value="1"/>
</dbReference>
<keyword evidence="6 9" id="KW-0067">ATP-binding</keyword>
<dbReference type="Proteomes" id="UP001597417">
    <property type="component" value="Unassembled WGS sequence"/>
</dbReference>
<evidence type="ECO:0000256" key="2">
    <source>
        <dbReference type="ARBA" id="ARBA00005417"/>
    </source>
</evidence>
<reference evidence="10" key="1">
    <citation type="journal article" date="2019" name="Int. J. Syst. Evol. Microbiol.">
        <title>The Global Catalogue of Microorganisms (GCM) 10K type strain sequencing project: providing services to taxonomists for standard genome sequencing and annotation.</title>
        <authorList>
            <consortium name="The Broad Institute Genomics Platform"/>
            <consortium name="The Broad Institute Genome Sequencing Center for Infectious Disease"/>
            <person name="Wu L."/>
            <person name="Ma J."/>
        </authorList>
    </citation>
    <scope>NUCLEOTIDE SEQUENCE [LARGE SCALE GENOMIC DNA]</scope>
    <source>
        <strain evidence="10">CGMCC 4.7645</strain>
    </source>
</reference>
<evidence type="ECO:0000256" key="5">
    <source>
        <dbReference type="ARBA" id="ARBA00022741"/>
    </source>
</evidence>
<evidence type="ECO:0000259" key="8">
    <source>
        <dbReference type="PROSITE" id="PS50893"/>
    </source>
</evidence>
<dbReference type="GO" id="GO:0005524">
    <property type="term" value="F:ATP binding"/>
    <property type="evidence" value="ECO:0007669"/>
    <property type="project" value="UniProtKB-KW"/>
</dbReference>
<dbReference type="InterPro" id="IPR050388">
    <property type="entry name" value="ABC_Ni/Peptide_Import"/>
</dbReference>
<dbReference type="PROSITE" id="PS00211">
    <property type="entry name" value="ABC_TRANSPORTER_1"/>
    <property type="match status" value="1"/>
</dbReference>
<accession>A0ABW5FNW3</accession>
<keyword evidence="3" id="KW-0813">Transport</keyword>
<evidence type="ECO:0000256" key="7">
    <source>
        <dbReference type="ARBA" id="ARBA00023136"/>
    </source>
</evidence>
<dbReference type="Gene3D" id="3.40.50.300">
    <property type="entry name" value="P-loop containing nucleotide triphosphate hydrolases"/>
    <property type="match status" value="1"/>
</dbReference>
<evidence type="ECO:0000313" key="9">
    <source>
        <dbReference type="EMBL" id="MFD2415874.1"/>
    </source>
</evidence>
<protein>
    <submittedName>
        <fullName evidence="9">ABC transporter ATP-binding protein</fullName>
    </submittedName>
</protein>
<evidence type="ECO:0000313" key="10">
    <source>
        <dbReference type="Proteomes" id="UP001597417"/>
    </source>
</evidence>
<dbReference type="Pfam" id="PF00005">
    <property type="entry name" value="ABC_tran"/>
    <property type="match status" value="1"/>
</dbReference>
<gene>
    <name evidence="9" type="ORF">ACFSXZ_05985</name>
</gene>
<dbReference type="RefSeq" id="WP_378262073.1">
    <property type="nucleotide sequence ID" value="NZ_JBHUKR010000004.1"/>
</dbReference>
<evidence type="ECO:0000256" key="6">
    <source>
        <dbReference type="ARBA" id="ARBA00022840"/>
    </source>
</evidence>
<feature type="domain" description="ABC transporter" evidence="8">
    <location>
        <begin position="6"/>
        <end position="256"/>
    </location>
</feature>
<sequence>MNTPVLSVRDLVIDFEGRPAQPALVQGVNFDVLPGQSVALIGESGCGKTLTSLAILGLLPPRMRVASGSIVLGGVDVLRASERKLRDLRGRTIGAIFQEPMSSLNPTMTVGDQIGESRRLHLGESRRSARVKAVELLDRVGIPNAGERARAYPHELSGGMQQRVMIAAAIACDPAIVLADEPTTALDATVQADILQLLEDLRKDLGLGILFVTHDLGVVADFCEQVVVMYAGHVVERAGTDALFGTPRHPYTEALLGAVPQAGRARTMLSVVPGRVPPSGSLPEGCRFRPRCGYALEPCRHAQHGNTSDVHFTFCDRVADGDLVLGSKS</sequence>
<dbReference type="PANTHER" id="PTHR43297:SF2">
    <property type="entry name" value="DIPEPTIDE TRANSPORT ATP-BINDING PROTEIN DPPD"/>
    <property type="match status" value="1"/>
</dbReference>
<evidence type="ECO:0000256" key="3">
    <source>
        <dbReference type="ARBA" id="ARBA00022448"/>
    </source>
</evidence>
<dbReference type="InterPro" id="IPR003593">
    <property type="entry name" value="AAA+_ATPase"/>
</dbReference>
<dbReference type="NCBIfam" id="TIGR01727">
    <property type="entry name" value="oligo_HPY"/>
    <property type="match status" value="1"/>
</dbReference>
<comment type="caution">
    <text evidence="9">The sequence shown here is derived from an EMBL/GenBank/DDBJ whole genome shotgun (WGS) entry which is preliminary data.</text>
</comment>
<proteinExistence type="inferred from homology"/>
<dbReference type="EMBL" id="JBHUKR010000004">
    <property type="protein sequence ID" value="MFD2415874.1"/>
    <property type="molecule type" value="Genomic_DNA"/>
</dbReference>
<dbReference type="InterPro" id="IPR003439">
    <property type="entry name" value="ABC_transporter-like_ATP-bd"/>
</dbReference>
<evidence type="ECO:0000256" key="4">
    <source>
        <dbReference type="ARBA" id="ARBA00022475"/>
    </source>
</evidence>
<name>A0ABW5FNW3_9PSEU</name>
<organism evidence="9 10">
    <name type="scientific">Amycolatopsis pigmentata</name>
    <dbReference type="NCBI Taxonomy" id="450801"/>
    <lineage>
        <taxon>Bacteria</taxon>
        <taxon>Bacillati</taxon>
        <taxon>Actinomycetota</taxon>
        <taxon>Actinomycetes</taxon>
        <taxon>Pseudonocardiales</taxon>
        <taxon>Pseudonocardiaceae</taxon>
        <taxon>Amycolatopsis</taxon>
    </lineage>
</organism>
<comment type="similarity">
    <text evidence="2">Belongs to the ABC transporter superfamily.</text>
</comment>
<dbReference type="PANTHER" id="PTHR43297">
    <property type="entry name" value="OLIGOPEPTIDE TRANSPORT ATP-BINDING PROTEIN APPD"/>
    <property type="match status" value="1"/>
</dbReference>
<dbReference type="InterPro" id="IPR013563">
    <property type="entry name" value="Oligopep_ABC_C"/>
</dbReference>
<dbReference type="InterPro" id="IPR027417">
    <property type="entry name" value="P-loop_NTPase"/>
</dbReference>
<keyword evidence="7" id="KW-0472">Membrane</keyword>
<keyword evidence="10" id="KW-1185">Reference proteome</keyword>
<evidence type="ECO:0000256" key="1">
    <source>
        <dbReference type="ARBA" id="ARBA00004202"/>
    </source>
</evidence>
<dbReference type="SMART" id="SM00382">
    <property type="entry name" value="AAA"/>
    <property type="match status" value="1"/>
</dbReference>
<dbReference type="InterPro" id="IPR017871">
    <property type="entry name" value="ABC_transporter-like_CS"/>
</dbReference>
<dbReference type="SUPFAM" id="SSF52540">
    <property type="entry name" value="P-loop containing nucleoside triphosphate hydrolases"/>
    <property type="match status" value="1"/>
</dbReference>
<dbReference type="CDD" id="cd03257">
    <property type="entry name" value="ABC_NikE_OppD_transporters"/>
    <property type="match status" value="1"/>
</dbReference>
<keyword evidence="5" id="KW-0547">Nucleotide-binding</keyword>
<comment type="subcellular location">
    <subcellularLocation>
        <location evidence="1">Cell membrane</location>
        <topology evidence="1">Peripheral membrane protein</topology>
    </subcellularLocation>
</comment>